<evidence type="ECO:0000256" key="2">
    <source>
        <dbReference type="ARBA" id="ARBA00023054"/>
    </source>
</evidence>
<dbReference type="Gene3D" id="1.10.600.10">
    <property type="entry name" value="Farnesyl Diphosphate Synthase"/>
    <property type="match status" value="1"/>
</dbReference>
<dbReference type="GO" id="GO:0000381">
    <property type="term" value="P:regulation of alternative mRNA splicing, via spliceosome"/>
    <property type="evidence" value="ECO:0007669"/>
    <property type="project" value="InterPro"/>
</dbReference>
<evidence type="ECO:0000259" key="4">
    <source>
        <dbReference type="Pfam" id="PF09745"/>
    </source>
</evidence>
<comment type="similarity">
    <text evidence="1">Belongs to the NSRP1 family.</text>
</comment>
<dbReference type="Pfam" id="PF09745">
    <property type="entry name" value="NSRP1_N"/>
    <property type="match status" value="1"/>
</dbReference>
<name>A0AA36E850_LACSI</name>
<evidence type="ECO:0000313" key="6">
    <source>
        <dbReference type="Proteomes" id="UP001177003"/>
    </source>
</evidence>
<evidence type="ECO:0000313" key="5">
    <source>
        <dbReference type="EMBL" id="CAI9286749.1"/>
    </source>
</evidence>
<feature type="region of interest" description="Disordered" evidence="3">
    <location>
        <begin position="74"/>
        <end position="107"/>
    </location>
</feature>
<dbReference type="PANTHER" id="PTHR30060:SF0">
    <property type="entry name" value="COILED-COIL PROTEIN (DUF2040)-RELATED"/>
    <property type="match status" value="1"/>
</dbReference>
<dbReference type="Proteomes" id="UP001177003">
    <property type="component" value="Chromosome 5"/>
</dbReference>
<keyword evidence="2" id="KW-0175">Coiled coil</keyword>
<protein>
    <recommendedName>
        <fullName evidence="4">Nuclear speckle splicing regulatory protein 1 N-terminal domain-containing protein</fullName>
    </recommendedName>
</protein>
<feature type="compositionally biased region" description="Basic and acidic residues" evidence="3">
    <location>
        <begin position="95"/>
        <end position="107"/>
    </location>
</feature>
<evidence type="ECO:0000256" key="3">
    <source>
        <dbReference type="SAM" id="MobiDB-lite"/>
    </source>
</evidence>
<sequence>MGFLLKANTFKNMCHINKLEELNFPKSPKDVKTTTNPASFISKSSMNNLRSKRSVPVVFIFDCRSVHRKPKSFCGASTRNRKEREISRQASKNKALKDVEEQHKKSLEEDPSMFDYDGVYDEMKENAVHPISQDRMRESFKHTSLCLMTSRTSLIPTEVGMIAENDGIILCNHIPRILKKHFHEKSYYIDLVDMFNEHT</sequence>
<evidence type="ECO:0000256" key="1">
    <source>
        <dbReference type="ARBA" id="ARBA00010126"/>
    </source>
</evidence>
<feature type="domain" description="Nuclear speckle splicing regulatory protein 1 N-terminal" evidence="4">
    <location>
        <begin position="100"/>
        <end position="133"/>
    </location>
</feature>
<reference evidence="5" key="1">
    <citation type="submission" date="2023-04" db="EMBL/GenBank/DDBJ databases">
        <authorList>
            <person name="Vijverberg K."/>
            <person name="Xiong W."/>
            <person name="Schranz E."/>
        </authorList>
    </citation>
    <scope>NUCLEOTIDE SEQUENCE</scope>
</reference>
<dbReference type="InterPro" id="IPR018612">
    <property type="entry name" value="NSRP1_N"/>
</dbReference>
<dbReference type="AlphaFoldDB" id="A0AA36E850"/>
<organism evidence="5 6">
    <name type="scientific">Lactuca saligna</name>
    <name type="common">Willowleaf lettuce</name>
    <dbReference type="NCBI Taxonomy" id="75948"/>
    <lineage>
        <taxon>Eukaryota</taxon>
        <taxon>Viridiplantae</taxon>
        <taxon>Streptophyta</taxon>
        <taxon>Embryophyta</taxon>
        <taxon>Tracheophyta</taxon>
        <taxon>Spermatophyta</taxon>
        <taxon>Magnoliopsida</taxon>
        <taxon>eudicotyledons</taxon>
        <taxon>Gunneridae</taxon>
        <taxon>Pentapetalae</taxon>
        <taxon>asterids</taxon>
        <taxon>campanulids</taxon>
        <taxon>Asterales</taxon>
        <taxon>Asteraceae</taxon>
        <taxon>Cichorioideae</taxon>
        <taxon>Cichorieae</taxon>
        <taxon>Lactucinae</taxon>
        <taxon>Lactuca</taxon>
    </lineage>
</organism>
<keyword evidence="6" id="KW-1185">Reference proteome</keyword>
<proteinExistence type="inferred from homology"/>
<gene>
    <name evidence="5" type="ORF">LSALG_LOCUS26154</name>
</gene>
<dbReference type="EMBL" id="OX465081">
    <property type="protein sequence ID" value="CAI9286749.1"/>
    <property type="molecule type" value="Genomic_DNA"/>
</dbReference>
<dbReference type="InterPro" id="IPR008949">
    <property type="entry name" value="Isoprenoid_synthase_dom_sf"/>
</dbReference>
<accession>A0AA36E850</accession>
<dbReference type="PANTHER" id="PTHR30060">
    <property type="entry name" value="INNER MEMBRANE PROTEIN"/>
    <property type="match status" value="1"/>
</dbReference>